<feature type="non-terminal residue" evidence="2">
    <location>
        <position position="316"/>
    </location>
</feature>
<feature type="non-terminal residue" evidence="2">
    <location>
        <position position="1"/>
    </location>
</feature>
<evidence type="ECO:0000313" key="3">
    <source>
        <dbReference type="Proteomes" id="UP000297989"/>
    </source>
</evidence>
<proteinExistence type="predicted"/>
<accession>A0A659RX38</accession>
<protein>
    <submittedName>
        <fullName evidence="2">DUF3971 domain-containing protein</fullName>
    </submittedName>
</protein>
<name>A0A659RX38_SALET</name>
<gene>
    <name evidence="2" type="ORF">C9F10_28040</name>
</gene>
<feature type="domain" description="YhdP central" evidence="1">
    <location>
        <begin position="2"/>
        <end position="315"/>
    </location>
</feature>
<dbReference type="PANTHER" id="PTHR38690">
    <property type="entry name" value="PROTEASE-RELATED"/>
    <property type="match status" value="1"/>
</dbReference>
<dbReference type="EMBL" id="PYKK01001891">
    <property type="protein sequence ID" value="TGD14766.1"/>
    <property type="molecule type" value="Genomic_DNA"/>
</dbReference>
<dbReference type="Pfam" id="PF13116">
    <property type="entry name" value="YhdP"/>
    <property type="match status" value="1"/>
</dbReference>
<reference evidence="2 3" key="1">
    <citation type="submission" date="2018-03" db="EMBL/GenBank/DDBJ databases">
        <title>Non-Typhoidal Salmonella genome sequencing and assembly.</title>
        <authorList>
            <person name="Matchawe C."/>
        </authorList>
    </citation>
    <scope>NUCLEOTIDE SEQUENCE [LARGE SCALE GENOMIC DNA]</scope>
    <source>
        <strain evidence="2 3">8EV</strain>
    </source>
</reference>
<organism evidence="2 3">
    <name type="scientific">Salmonella enterica subsp. enterica serovar Poona</name>
    <dbReference type="NCBI Taxonomy" id="436295"/>
    <lineage>
        <taxon>Bacteria</taxon>
        <taxon>Pseudomonadati</taxon>
        <taxon>Pseudomonadota</taxon>
        <taxon>Gammaproteobacteria</taxon>
        <taxon>Enterobacterales</taxon>
        <taxon>Enterobacteriaceae</taxon>
        <taxon>Salmonella</taxon>
    </lineage>
</organism>
<comment type="caution">
    <text evidence="2">The sequence shown here is derived from an EMBL/GenBank/DDBJ whole genome shotgun (WGS) entry which is preliminary data.</text>
</comment>
<dbReference type="InterPro" id="IPR011836">
    <property type="entry name" value="YhdP"/>
</dbReference>
<evidence type="ECO:0000313" key="2">
    <source>
        <dbReference type="EMBL" id="TGD14766.1"/>
    </source>
</evidence>
<dbReference type="Proteomes" id="UP000297989">
    <property type="component" value="Unassembled WGS sequence"/>
</dbReference>
<dbReference type="InterPro" id="IPR025263">
    <property type="entry name" value="YhdP_central"/>
</dbReference>
<evidence type="ECO:0000259" key="1">
    <source>
        <dbReference type="Pfam" id="PF13116"/>
    </source>
</evidence>
<dbReference type="AlphaFoldDB" id="A0A659RX38"/>
<sequence length="316" mass="33924">RSDSVDLGGVKASKLAAAIPDYSKEKLLIDADINGPGKAVGPYFDETPLKDSLGSTLAELQLDGDVNARLHLDIPLDGEQVTAEGDVSLRNNSLFIKPLNSTLKNLNGKFSFVNGALKSGPLTANWFNQPLNLDFSTTEGAKAYQVAVNLNGNWQPTRMGVLPPQLNDALSGSVTWNGKVGIDLPYHADTTYHIELNGDLRNVSSHLPSPLNKPAGEAIPVNIQADGNLKSFALTGSAGSKNHFNSRWLLNQKLTLDRAIWTTDSRTIPPLPAQQGVELNLPALDGAQWLALFQKGAADNVSSSAEFPQRITLRTP</sequence>
<dbReference type="PANTHER" id="PTHR38690:SF1">
    <property type="entry name" value="PROTEASE"/>
    <property type="match status" value="1"/>
</dbReference>